<name>A0ABZ0CQ62_9BURK</name>
<accession>A0ABZ0CQ62</accession>
<protein>
    <submittedName>
        <fullName evidence="2">MBL fold metallo-hydrolase</fullName>
    </submittedName>
</protein>
<dbReference type="PANTHER" id="PTHR42951">
    <property type="entry name" value="METALLO-BETA-LACTAMASE DOMAIN-CONTAINING"/>
    <property type="match status" value="1"/>
</dbReference>
<evidence type="ECO:0000259" key="1">
    <source>
        <dbReference type="SMART" id="SM00849"/>
    </source>
</evidence>
<dbReference type="SUPFAM" id="SSF56281">
    <property type="entry name" value="Metallo-hydrolase/oxidoreductase"/>
    <property type="match status" value="1"/>
</dbReference>
<feature type="domain" description="Metallo-beta-lactamase" evidence="1">
    <location>
        <begin position="16"/>
        <end position="219"/>
    </location>
</feature>
<reference evidence="2 3" key="1">
    <citation type="submission" date="2023-10" db="EMBL/GenBank/DDBJ databases">
        <title>Bacteria for the degradation of biodegradable plastic PBAT(Polybutylene adipate terephthalate).</title>
        <authorList>
            <person name="Weon H.-Y."/>
            <person name="Yeon J."/>
        </authorList>
    </citation>
    <scope>NUCLEOTIDE SEQUENCE [LARGE SCALE GENOMIC DNA]</scope>
    <source>
        <strain evidence="2 3">SBD 7-3</strain>
    </source>
</reference>
<dbReference type="Proteomes" id="UP001303946">
    <property type="component" value="Chromosome"/>
</dbReference>
<proteinExistence type="predicted"/>
<gene>
    <name evidence="2" type="ORF">RXV79_17250</name>
</gene>
<organism evidence="2 3">
    <name type="scientific">Piscinibacter gummiphilus</name>
    <dbReference type="NCBI Taxonomy" id="946333"/>
    <lineage>
        <taxon>Bacteria</taxon>
        <taxon>Pseudomonadati</taxon>
        <taxon>Pseudomonadota</taxon>
        <taxon>Betaproteobacteria</taxon>
        <taxon>Burkholderiales</taxon>
        <taxon>Sphaerotilaceae</taxon>
        <taxon>Piscinibacter</taxon>
    </lineage>
</organism>
<dbReference type="SMART" id="SM00849">
    <property type="entry name" value="Lactamase_B"/>
    <property type="match status" value="1"/>
</dbReference>
<evidence type="ECO:0000313" key="2">
    <source>
        <dbReference type="EMBL" id="WOB06666.1"/>
    </source>
</evidence>
<dbReference type="RefSeq" id="WP_316699236.1">
    <property type="nucleotide sequence ID" value="NZ_CP136336.1"/>
</dbReference>
<dbReference type="InterPro" id="IPR001279">
    <property type="entry name" value="Metallo-B-lactamas"/>
</dbReference>
<keyword evidence="3" id="KW-1185">Reference proteome</keyword>
<dbReference type="PANTHER" id="PTHR42951:SF17">
    <property type="entry name" value="METALLO-BETA-LACTAMASE DOMAIN-CONTAINING PROTEIN"/>
    <property type="match status" value="1"/>
</dbReference>
<dbReference type="InterPro" id="IPR050855">
    <property type="entry name" value="NDM-1-like"/>
</dbReference>
<dbReference type="EMBL" id="CP136336">
    <property type="protein sequence ID" value="WOB06666.1"/>
    <property type="molecule type" value="Genomic_DNA"/>
</dbReference>
<sequence length="265" mass="27989">MSQPRIVRVPIVPFGVVNCHLVISEQGCVLVDTGVPGSHRKIERALKAEGLGLQDIRLIVVTHAHMDHAGSAARVRQLSGAPIVAHEGDLPYYQRRKPMTFCETGWVSRLFFRTGVIVKPYEAFTPDILLTDGQALDLAPYGIAGRARPTPGHTAGSVSLELDSGDALVGDLVASGVLLGGLMHTQHARRPPFEDDPATVALQLQQLVAGGMQTFHLGHGGPLPAKEVMRHAGWLGRQRAGRMYQGAVACGCESVGAGGAGGAHG</sequence>
<dbReference type="Gene3D" id="3.60.15.10">
    <property type="entry name" value="Ribonuclease Z/Hydroxyacylglutathione hydrolase-like"/>
    <property type="match status" value="1"/>
</dbReference>
<dbReference type="CDD" id="cd07721">
    <property type="entry name" value="yflN-like_MBL-fold"/>
    <property type="match status" value="1"/>
</dbReference>
<evidence type="ECO:0000313" key="3">
    <source>
        <dbReference type="Proteomes" id="UP001303946"/>
    </source>
</evidence>
<dbReference type="Pfam" id="PF00753">
    <property type="entry name" value="Lactamase_B"/>
    <property type="match status" value="1"/>
</dbReference>
<dbReference type="InterPro" id="IPR036866">
    <property type="entry name" value="RibonucZ/Hydroxyglut_hydro"/>
</dbReference>